<evidence type="ECO:0000313" key="2">
    <source>
        <dbReference type="Proteomes" id="UP001597111"/>
    </source>
</evidence>
<name>A0ABD6BA37_9EURY</name>
<evidence type="ECO:0000313" key="1">
    <source>
        <dbReference type="EMBL" id="MFD1527471.1"/>
    </source>
</evidence>
<keyword evidence="2" id="KW-1185">Reference proteome</keyword>
<reference evidence="1 2" key="1">
    <citation type="journal article" date="2019" name="Int. J. Syst. Evol. Microbiol.">
        <title>The Global Catalogue of Microorganisms (GCM) 10K type strain sequencing project: providing services to taxonomists for standard genome sequencing and annotation.</title>
        <authorList>
            <consortium name="The Broad Institute Genomics Platform"/>
            <consortium name="The Broad Institute Genome Sequencing Center for Infectious Disease"/>
            <person name="Wu L."/>
            <person name="Ma J."/>
        </authorList>
    </citation>
    <scope>NUCLEOTIDE SEQUENCE [LARGE SCALE GENOMIC DNA]</scope>
    <source>
        <strain evidence="1 2">CGMCC 1.12285</strain>
    </source>
</reference>
<sequence length="39" mass="3887">MYCLELAGEDDAFAAREAEAAAAGVELLAPGLARAGHVG</sequence>
<dbReference type="AlphaFoldDB" id="A0ABD6BA37"/>
<comment type="caution">
    <text evidence="1">The sequence shown here is derived from an EMBL/GenBank/DDBJ whole genome shotgun (WGS) entry which is preliminary data.</text>
</comment>
<accession>A0ABD6BA37</accession>
<dbReference type="GO" id="GO:0032259">
    <property type="term" value="P:methylation"/>
    <property type="evidence" value="ECO:0007669"/>
    <property type="project" value="UniProtKB-KW"/>
</dbReference>
<organism evidence="1 2">
    <name type="scientific">Halolamina salina</name>
    <dbReference type="NCBI Taxonomy" id="1220023"/>
    <lineage>
        <taxon>Archaea</taxon>
        <taxon>Methanobacteriati</taxon>
        <taxon>Methanobacteriota</taxon>
        <taxon>Stenosarchaea group</taxon>
        <taxon>Halobacteria</taxon>
        <taxon>Halobacteriales</taxon>
        <taxon>Haloferacaceae</taxon>
    </lineage>
</organism>
<dbReference type="EMBL" id="JBHUDH010000199">
    <property type="protein sequence ID" value="MFD1527471.1"/>
    <property type="molecule type" value="Genomic_DNA"/>
</dbReference>
<protein>
    <submittedName>
        <fullName evidence="1">TIGR01177 family methyltransferase</fullName>
    </submittedName>
</protein>
<dbReference type="GO" id="GO:0008168">
    <property type="term" value="F:methyltransferase activity"/>
    <property type="evidence" value="ECO:0007669"/>
    <property type="project" value="UniProtKB-KW"/>
</dbReference>
<keyword evidence="1" id="KW-0489">Methyltransferase</keyword>
<proteinExistence type="predicted"/>
<dbReference type="Proteomes" id="UP001597111">
    <property type="component" value="Unassembled WGS sequence"/>
</dbReference>
<gene>
    <name evidence="1" type="ORF">ACFR9S_14385</name>
</gene>
<feature type="non-terminal residue" evidence="1">
    <location>
        <position position="39"/>
    </location>
</feature>
<keyword evidence="1" id="KW-0808">Transferase</keyword>